<name>A0A9X6QUG7_BACTJ</name>
<evidence type="ECO:0000313" key="2">
    <source>
        <dbReference type="Proteomes" id="UP000194853"/>
    </source>
</evidence>
<evidence type="ECO:0000313" key="1">
    <source>
        <dbReference type="EMBL" id="OUB57894.1"/>
    </source>
</evidence>
<sequence>MRITVKIRGKDDVLKGVNPAKYKKPISQTVEKHAMLQANDASQRAPVDSGALAASITASVSPIAGVAAGWSYGSPLIYAAVQEYTHKTKKGFLRKAAFDGEPLLVKNLEGVVKKVANGEW</sequence>
<dbReference type="RefSeq" id="WP_042597815.1">
    <property type="nucleotide sequence ID" value="NZ_MOOS01000195.1"/>
</dbReference>
<reference evidence="1 2" key="1">
    <citation type="submission" date="2016-10" db="EMBL/GenBank/DDBJ databases">
        <title>Comparative genomics of Bacillus thuringiensis reveals a path to pathogens against multiple invertebrate hosts.</title>
        <authorList>
            <person name="Zheng J."/>
            <person name="Gao Q."/>
            <person name="Liu H."/>
            <person name="Peng D."/>
            <person name="Ruan L."/>
            <person name="Sun M."/>
        </authorList>
    </citation>
    <scope>NUCLEOTIDE SEQUENCE [LARGE SCALE GENOMIC DNA]</scope>
    <source>
        <strain evidence="1">BGSC 4CF1</strain>
    </source>
</reference>
<dbReference type="AlphaFoldDB" id="A0A9X6QUG7"/>
<gene>
    <name evidence="1" type="ORF">BK750_31250</name>
</gene>
<comment type="caution">
    <text evidence="1">The sequence shown here is derived from an EMBL/GenBank/DDBJ whole genome shotgun (WGS) entry which is preliminary data.</text>
</comment>
<dbReference type="Proteomes" id="UP000194853">
    <property type="component" value="Unassembled WGS sequence"/>
</dbReference>
<protein>
    <recommendedName>
        <fullName evidence="3">Phage protein</fullName>
    </recommendedName>
</protein>
<evidence type="ECO:0008006" key="3">
    <source>
        <dbReference type="Google" id="ProtNLM"/>
    </source>
</evidence>
<organism evidence="1 2">
    <name type="scientific">Bacillus thuringiensis subsp. jegathesan</name>
    <dbReference type="NCBI Taxonomy" id="56955"/>
    <lineage>
        <taxon>Bacteria</taxon>
        <taxon>Bacillati</taxon>
        <taxon>Bacillota</taxon>
        <taxon>Bacilli</taxon>
        <taxon>Bacillales</taxon>
        <taxon>Bacillaceae</taxon>
        <taxon>Bacillus</taxon>
        <taxon>Bacillus cereus group</taxon>
    </lineage>
</organism>
<proteinExistence type="predicted"/>
<dbReference type="EMBL" id="MOOS01000195">
    <property type="protein sequence ID" value="OUB57894.1"/>
    <property type="molecule type" value="Genomic_DNA"/>
</dbReference>
<accession>A0A9X6QUG7</accession>